<organism evidence="4 5">
    <name type="scientific">Hymenobacter glaciei</name>
    <dbReference type="NCBI Taxonomy" id="877209"/>
    <lineage>
        <taxon>Bacteria</taxon>
        <taxon>Pseudomonadati</taxon>
        <taxon>Bacteroidota</taxon>
        <taxon>Cytophagia</taxon>
        <taxon>Cytophagales</taxon>
        <taxon>Hymenobacteraceae</taxon>
        <taxon>Hymenobacter</taxon>
    </lineage>
</organism>
<dbReference type="SUPFAM" id="SSF48403">
    <property type="entry name" value="Ankyrin repeat"/>
    <property type="match status" value="1"/>
</dbReference>
<dbReference type="InterPro" id="IPR036770">
    <property type="entry name" value="Ankyrin_rpt-contain_sf"/>
</dbReference>
<reference evidence="5" key="1">
    <citation type="journal article" date="2019" name="Int. J. Syst. Evol. Microbiol.">
        <title>The Global Catalogue of Microorganisms (GCM) 10K type strain sequencing project: providing services to taxonomists for standard genome sequencing and annotation.</title>
        <authorList>
            <consortium name="The Broad Institute Genomics Platform"/>
            <consortium name="The Broad Institute Genome Sequencing Center for Infectious Disease"/>
            <person name="Wu L."/>
            <person name="Ma J."/>
        </authorList>
    </citation>
    <scope>NUCLEOTIDE SEQUENCE [LARGE SCALE GENOMIC DNA]</scope>
    <source>
        <strain evidence="5">JCM 17225</strain>
    </source>
</reference>
<name>A0ABP7TK09_9BACT</name>
<dbReference type="Pfam" id="PF12796">
    <property type="entry name" value="Ank_2"/>
    <property type="match status" value="1"/>
</dbReference>
<dbReference type="Gene3D" id="1.25.40.20">
    <property type="entry name" value="Ankyrin repeat-containing domain"/>
    <property type="match status" value="1"/>
</dbReference>
<evidence type="ECO:0000313" key="5">
    <source>
        <dbReference type="Proteomes" id="UP001501469"/>
    </source>
</evidence>
<gene>
    <name evidence="4" type="ORF">GCM10022409_09290</name>
</gene>
<sequence length="297" mass="33041">MQAVTNPIYKHAPEEYFPTSPALDVARAIRADDISALDKVFAQHPGLDANQEGRQGVTFLFWAYAHHHVKAMKTLVAHHADPNRPLHLPNEKGGTDTTHLLNIAAGGPQDELLVALLDLGADPNAKDERKEPALHNAMYAHQYQRMKLLLDRGADIDAMDSSGATAAVVLARLNYFELVHYLLERGADWRKDNGSIALNTQEKDIGNAQATQWQIKVKHLLMAKGVKFPVPSSGAQRYAAIREKWEQTPEGHAWRIKLDALGAQPDVVGKAWTKEELPARQAMRAWMQREGIPFPPL</sequence>
<dbReference type="RefSeq" id="WP_345050891.1">
    <property type="nucleotide sequence ID" value="NZ_BAABDK010000010.1"/>
</dbReference>
<keyword evidence="1" id="KW-0677">Repeat</keyword>
<protein>
    <recommendedName>
        <fullName evidence="6">Ankyrin repeat domain-containing protein</fullName>
    </recommendedName>
</protein>
<keyword evidence="2 3" id="KW-0040">ANK repeat</keyword>
<comment type="caution">
    <text evidence="4">The sequence shown here is derived from an EMBL/GenBank/DDBJ whole genome shotgun (WGS) entry which is preliminary data.</text>
</comment>
<dbReference type="PANTHER" id="PTHR24198">
    <property type="entry name" value="ANKYRIN REPEAT AND PROTEIN KINASE DOMAIN-CONTAINING PROTEIN"/>
    <property type="match status" value="1"/>
</dbReference>
<accession>A0ABP7TK09</accession>
<dbReference type="PROSITE" id="PS50088">
    <property type="entry name" value="ANK_REPEAT"/>
    <property type="match status" value="1"/>
</dbReference>
<dbReference type="Proteomes" id="UP001501469">
    <property type="component" value="Unassembled WGS sequence"/>
</dbReference>
<evidence type="ECO:0000313" key="4">
    <source>
        <dbReference type="EMBL" id="GAA4027440.1"/>
    </source>
</evidence>
<evidence type="ECO:0000256" key="2">
    <source>
        <dbReference type="ARBA" id="ARBA00023043"/>
    </source>
</evidence>
<feature type="repeat" description="ANK" evidence="3">
    <location>
        <begin position="129"/>
        <end position="161"/>
    </location>
</feature>
<dbReference type="PANTHER" id="PTHR24198:SF165">
    <property type="entry name" value="ANKYRIN REPEAT-CONTAINING PROTEIN-RELATED"/>
    <property type="match status" value="1"/>
</dbReference>
<dbReference type="EMBL" id="BAABDK010000010">
    <property type="protein sequence ID" value="GAA4027440.1"/>
    <property type="molecule type" value="Genomic_DNA"/>
</dbReference>
<evidence type="ECO:0008006" key="6">
    <source>
        <dbReference type="Google" id="ProtNLM"/>
    </source>
</evidence>
<dbReference type="PROSITE" id="PS50297">
    <property type="entry name" value="ANK_REP_REGION"/>
    <property type="match status" value="1"/>
</dbReference>
<dbReference type="SMART" id="SM00248">
    <property type="entry name" value="ANK"/>
    <property type="match status" value="4"/>
</dbReference>
<evidence type="ECO:0000256" key="3">
    <source>
        <dbReference type="PROSITE-ProRule" id="PRU00023"/>
    </source>
</evidence>
<evidence type="ECO:0000256" key="1">
    <source>
        <dbReference type="ARBA" id="ARBA00022737"/>
    </source>
</evidence>
<dbReference type="InterPro" id="IPR002110">
    <property type="entry name" value="Ankyrin_rpt"/>
</dbReference>
<keyword evidence="5" id="KW-1185">Reference proteome</keyword>
<proteinExistence type="predicted"/>